<proteinExistence type="predicted"/>
<dbReference type="PANTHER" id="PTHR33133">
    <property type="entry name" value="OS08G0107100 PROTEIN-RELATED"/>
    <property type="match status" value="1"/>
</dbReference>
<evidence type="ECO:0000313" key="3">
    <source>
        <dbReference type="Proteomes" id="UP000825729"/>
    </source>
</evidence>
<comment type="caution">
    <text evidence="2">The sequence shown here is derived from an EMBL/GenBank/DDBJ whole genome shotgun (WGS) entry which is preliminary data.</text>
</comment>
<keyword evidence="1" id="KW-0812">Transmembrane</keyword>
<feature type="transmembrane region" description="Helical" evidence="1">
    <location>
        <begin position="98"/>
        <end position="123"/>
    </location>
</feature>
<dbReference type="EMBL" id="JAINDJ010000002">
    <property type="protein sequence ID" value="KAG9456034.1"/>
    <property type="molecule type" value="Genomic_DNA"/>
</dbReference>
<feature type="transmembrane region" description="Helical" evidence="1">
    <location>
        <begin position="272"/>
        <end position="295"/>
    </location>
</feature>
<feature type="transmembrane region" description="Helical" evidence="1">
    <location>
        <begin position="182"/>
        <end position="211"/>
    </location>
</feature>
<keyword evidence="3" id="KW-1185">Reference proteome</keyword>
<feature type="transmembrane region" description="Helical" evidence="1">
    <location>
        <begin position="232"/>
        <end position="252"/>
    </location>
</feature>
<dbReference type="AlphaFoldDB" id="A0AAV7F5R2"/>
<gene>
    <name evidence="2" type="ORF">H6P81_000542</name>
</gene>
<organism evidence="2 3">
    <name type="scientific">Aristolochia fimbriata</name>
    <name type="common">White veined hardy Dutchman's pipe vine</name>
    <dbReference type="NCBI Taxonomy" id="158543"/>
    <lineage>
        <taxon>Eukaryota</taxon>
        <taxon>Viridiplantae</taxon>
        <taxon>Streptophyta</taxon>
        <taxon>Embryophyta</taxon>
        <taxon>Tracheophyta</taxon>
        <taxon>Spermatophyta</taxon>
        <taxon>Magnoliopsida</taxon>
        <taxon>Magnoliidae</taxon>
        <taxon>Piperales</taxon>
        <taxon>Aristolochiaceae</taxon>
        <taxon>Aristolochia</taxon>
    </lineage>
</organism>
<sequence>MSEEKISAFMPTMGVMGSLRESSRILSRMGKLAIFLTLFLIAASSIIYVANVFALKPLLADIASKSYYLHKSVRGTPQHKKLRSEIVKDVGFLVGQEVIFVMADDIVSLLTIAATIYASAVTYSGKQLSFKDIVLRIRSVWKRLLITWLCITLFKTGYLFFLTLFIGLTVMTTQGSMLLPSLVFVIASCGLVCYLYLVLIWFLGIVISVVEDGYQGFSAFGKVGELITGRKVHGFALSLVCTMATLAISWFLSSHMRKAKYSEKTRIGMGIILVAMSSLMTLYSTVVYTVFYYVCKESKGEEIELRAIGGYSLLPTALVDASVP</sequence>
<keyword evidence="1" id="KW-0472">Membrane</keyword>
<evidence type="ECO:0000313" key="2">
    <source>
        <dbReference type="EMBL" id="KAG9456034.1"/>
    </source>
</evidence>
<reference evidence="2 3" key="1">
    <citation type="submission" date="2021-07" db="EMBL/GenBank/DDBJ databases">
        <title>The Aristolochia fimbriata genome: insights into angiosperm evolution, floral development and chemical biosynthesis.</title>
        <authorList>
            <person name="Jiao Y."/>
        </authorList>
    </citation>
    <scope>NUCLEOTIDE SEQUENCE [LARGE SCALE GENOMIC DNA]</scope>
    <source>
        <strain evidence="2">IBCAS-2021</strain>
        <tissue evidence="2">Leaf</tissue>
    </source>
</reference>
<name>A0AAV7F5R2_ARIFI</name>
<dbReference type="Proteomes" id="UP000825729">
    <property type="component" value="Unassembled WGS sequence"/>
</dbReference>
<evidence type="ECO:0000256" key="1">
    <source>
        <dbReference type="SAM" id="Phobius"/>
    </source>
</evidence>
<dbReference type="PANTHER" id="PTHR33133:SF1">
    <property type="entry name" value="EXPRESSED PROTEIN-RELATED"/>
    <property type="match status" value="1"/>
</dbReference>
<feature type="transmembrane region" description="Helical" evidence="1">
    <location>
        <begin position="144"/>
        <end position="170"/>
    </location>
</feature>
<keyword evidence="1" id="KW-1133">Transmembrane helix</keyword>
<protein>
    <submittedName>
        <fullName evidence="2">Uncharacterized protein</fullName>
    </submittedName>
</protein>
<accession>A0AAV7F5R2</accession>